<sequence>MGKRAVITFLAVVLASGGAEAAEVPVPGLTPADCQAPTSASVQALCTDPSLGQLIDSVQDVPYVRLGRAWTVDEAMFQRCDATLDARACLDREYRVKIKAVQAESAKRAMAYAPDGSKADAKALLARIAGIYRHPVKTADGAHGAEDVLQVTPVADGAAYLDMRLSFHNGQSCTLTGIAEYKKIGSFVFQDPAPTQRCLLTMTLSGDEVGFSDPTGACAKFCGEHASLTAETFVLKQKKKLRTLPAVQQSPAYQEALQAYQARHATAKATP</sequence>
<dbReference type="EMBL" id="CP022112">
    <property type="protein sequence ID" value="ASG24307.1"/>
    <property type="molecule type" value="Genomic_DNA"/>
</dbReference>
<organism evidence="2 3">
    <name type="scientific">Nitrospirillum viridazoti CBAmc</name>
    <dbReference type="NCBI Taxonomy" id="1441467"/>
    <lineage>
        <taxon>Bacteria</taxon>
        <taxon>Pseudomonadati</taxon>
        <taxon>Pseudomonadota</taxon>
        <taxon>Alphaproteobacteria</taxon>
        <taxon>Rhodospirillales</taxon>
        <taxon>Azospirillaceae</taxon>
        <taxon>Nitrospirillum</taxon>
        <taxon>Nitrospirillum viridazoti</taxon>
    </lineage>
</organism>
<dbReference type="RefSeq" id="WP_088874742.1">
    <property type="nucleotide sequence ID" value="NZ_CP022112.1"/>
</dbReference>
<evidence type="ECO:0000313" key="3">
    <source>
        <dbReference type="Proteomes" id="UP000197153"/>
    </source>
</evidence>
<keyword evidence="3" id="KW-1185">Reference proteome</keyword>
<protein>
    <recommendedName>
        <fullName evidence="4">Lysozyme inhibitor LprI N-terminal domain-containing protein</fullName>
    </recommendedName>
</protein>
<name>A0A248JZZ9_9PROT</name>
<reference evidence="2 3" key="1">
    <citation type="submission" date="2017-06" db="EMBL/GenBank/DDBJ databases">
        <title>Complete genome sequence of Nitrospirillum amazonense strain CBAmC, an endophytic nitrogen-fixing and plant growth-promoting bacterium, isolated from sugarcane.</title>
        <authorList>
            <person name="Schwab S."/>
            <person name="dos Santos Teixeira K.R."/>
            <person name="Simoes Araujo J.L."/>
            <person name="Soares Vidal M."/>
            <person name="Borges de Freitas H.R."/>
            <person name="Rivello Crivelaro A.L."/>
            <person name="Bueno de Camargo Nunes A."/>
            <person name="dos Santos C.M."/>
            <person name="Palmeira da Silva Rosa D."/>
            <person name="da Silva Padilha D."/>
            <person name="da Silva E."/>
            <person name="Araujo Terra L."/>
            <person name="Soares Mendes V."/>
            <person name="Farinelli L."/>
            <person name="Magalhaes Cruz L."/>
            <person name="Baldani J.I."/>
        </authorList>
    </citation>
    <scope>NUCLEOTIDE SEQUENCE [LARGE SCALE GENOMIC DNA]</scope>
    <source>
        <strain evidence="2 3">CBAmC</strain>
    </source>
</reference>
<evidence type="ECO:0000313" key="2">
    <source>
        <dbReference type="EMBL" id="ASG24307.1"/>
    </source>
</evidence>
<keyword evidence="1" id="KW-0732">Signal</keyword>
<dbReference type="AlphaFoldDB" id="A0A248JZZ9"/>
<dbReference type="KEGG" id="nao:Y958_25755"/>
<evidence type="ECO:0000256" key="1">
    <source>
        <dbReference type="SAM" id="SignalP"/>
    </source>
</evidence>
<proteinExistence type="predicted"/>
<gene>
    <name evidence="2" type="ORF">Y958_25755</name>
</gene>
<feature type="chain" id="PRO_5012941911" description="Lysozyme inhibitor LprI N-terminal domain-containing protein" evidence="1">
    <location>
        <begin position="22"/>
        <end position="271"/>
    </location>
</feature>
<evidence type="ECO:0008006" key="4">
    <source>
        <dbReference type="Google" id="ProtNLM"/>
    </source>
</evidence>
<accession>A0A248JZZ9</accession>
<feature type="signal peptide" evidence="1">
    <location>
        <begin position="1"/>
        <end position="21"/>
    </location>
</feature>
<dbReference type="Proteomes" id="UP000197153">
    <property type="component" value="Chromosome 3"/>
</dbReference>